<dbReference type="InterPro" id="IPR036291">
    <property type="entry name" value="NAD(P)-bd_dom_sf"/>
</dbReference>
<accession>A0A4Y6PS46</accession>
<proteinExistence type="predicted"/>
<name>A0A4Y6PS46_PERCE</name>
<gene>
    <name evidence="2" type="ORF">FIV42_09395</name>
</gene>
<dbReference type="AlphaFoldDB" id="A0A4Y6PS46"/>
<evidence type="ECO:0000313" key="3">
    <source>
        <dbReference type="Proteomes" id="UP000315995"/>
    </source>
</evidence>
<dbReference type="OrthoDB" id="267890at2"/>
<accession>A0A5B8Y2L5</accession>
<dbReference type="CDD" id="cd05269">
    <property type="entry name" value="TMR_SDR_a"/>
    <property type="match status" value="1"/>
</dbReference>
<dbReference type="InterPro" id="IPR008030">
    <property type="entry name" value="NmrA-like"/>
</dbReference>
<dbReference type="Proteomes" id="UP000315995">
    <property type="component" value="Chromosome"/>
</dbReference>
<keyword evidence="3" id="KW-1185">Reference proteome</keyword>
<protein>
    <submittedName>
        <fullName evidence="2">SDR family oxidoreductase</fullName>
    </submittedName>
</protein>
<sequence>MTILITGTTGNVGQPTVEALVESGEPVRAAVRDLDDAERLPDGVEPVVFDFTDPSTWAAAYDGVDRMFLMRPPPISNIERDMLPSLEAAQKAGVEHVVLLSLLGAEKNPVVPHRKLEDWLVPSPMSYTFLRPSFFMQNLSTTHLEDIRDRDEIFVPAGDGKTSFIDARDIGEVAAMALADPDAHRDIAYPLTGSEALSYGQVADIFSEVLGRKISYPKPGAIRFAWRMKKRGMSLPFVGVMTALYTVCRLGKADTVTNDLERLLGRPPISMRQFVGDHREAFSRG</sequence>
<feature type="domain" description="NmrA-like" evidence="1">
    <location>
        <begin position="2"/>
        <end position="216"/>
    </location>
</feature>
<dbReference type="EMBL" id="CP041186">
    <property type="protein sequence ID" value="QDG50939.1"/>
    <property type="molecule type" value="Genomic_DNA"/>
</dbReference>
<evidence type="ECO:0000259" key="1">
    <source>
        <dbReference type="Pfam" id="PF05368"/>
    </source>
</evidence>
<dbReference type="RefSeq" id="WP_141197429.1">
    <property type="nucleotide sequence ID" value="NZ_CP041186.1"/>
</dbReference>
<dbReference type="Gene3D" id="3.90.25.10">
    <property type="entry name" value="UDP-galactose 4-epimerase, domain 1"/>
    <property type="match status" value="1"/>
</dbReference>
<dbReference type="InterPro" id="IPR051604">
    <property type="entry name" value="Ergot_Alk_Oxidoreductase"/>
</dbReference>
<dbReference type="PANTHER" id="PTHR43162:SF1">
    <property type="entry name" value="PRESTALK A DIFFERENTIATION PROTEIN A"/>
    <property type="match status" value="1"/>
</dbReference>
<reference evidence="2 3" key="1">
    <citation type="submission" date="2019-06" db="EMBL/GenBank/DDBJ databases">
        <title>Persicimonas caeni gen. nov., sp. nov., a predatory bacterium isolated from solar saltern.</title>
        <authorList>
            <person name="Wang S."/>
        </authorList>
    </citation>
    <scope>NUCLEOTIDE SEQUENCE [LARGE SCALE GENOMIC DNA]</scope>
    <source>
        <strain evidence="2 3">YN101</strain>
    </source>
</reference>
<organism evidence="2 3">
    <name type="scientific">Persicimonas caeni</name>
    <dbReference type="NCBI Taxonomy" id="2292766"/>
    <lineage>
        <taxon>Bacteria</taxon>
        <taxon>Deltaproteobacteria</taxon>
        <taxon>Bradymonadales</taxon>
        <taxon>Bradymonadaceae</taxon>
        <taxon>Persicimonas</taxon>
    </lineage>
</organism>
<dbReference type="PANTHER" id="PTHR43162">
    <property type="match status" value="1"/>
</dbReference>
<dbReference type="Pfam" id="PF05368">
    <property type="entry name" value="NmrA"/>
    <property type="match status" value="1"/>
</dbReference>
<dbReference type="Gene3D" id="3.40.50.720">
    <property type="entry name" value="NAD(P)-binding Rossmann-like Domain"/>
    <property type="match status" value="1"/>
</dbReference>
<evidence type="ECO:0000313" key="2">
    <source>
        <dbReference type="EMBL" id="QDG50939.1"/>
    </source>
</evidence>
<dbReference type="SUPFAM" id="SSF51735">
    <property type="entry name" value="NAD(P)-binding Rossmann-fold domains"/>
    <property type="match status" value="1"/>
</dbReference>